<evidence type="ECO:0000313" key="2">
    <source>
        <dbReference type="EnsemblPlants" id="AET5Gv20495600.1"/>
    </source>
</evidence>
<keyword evidence="3" id="KW-1185">Reference proteome</keyword>
<reference evidence="3" key="2">
    <citation type="journal article" date="2017" name="Nat. Plants">
        <title>The Aegilops tauschii genome reveals multiple impacts of transposons.</title>
        <authorList>
            <person name="Zhao G."/>
            <person name="Zou C."/>
            <person name="Li K."/>
            <person name="Wang K."/>
            <person name="Li T."/>
            <person name="Gao L."/>
            <person name="Zhang X."/>
            <person name="Wang H."/>
            <person name="Yang Z."/>
            <person name="Liu X."/>
            <person name="Jiang W."/>
            <person name="Mao L."/>
            <person name="Kong X."/>
            <person name="Jiao Y."/>
            <person name="Jia J."/>
        </authorList>
    </citation>
    <scope>NUCLEOTIDE SEQUENCE [LARGE SCALE GENOMIC DNA]</scope>
    <source>
        <strain evidence="3">cv. AL8/78</strain>
    </source>
</reference>
<dbReference type="Gramene" id="AET5Gv20495600.1">
    <property type="protein sequence ID" value="AET5Gv20495600.1"/>
    <property type="gene ID" value="AET5Gv20495600"/>
</dbReference>
<dbReference type="Proteomes" id="UP000015105">
    <property type="component" value="Chromosome 5D"/>
</dbReference>
<reference evidence="2" key="3">
    <citation type="journal article" date="2017" name="Nature">
        <title>Genome sequence of the progenitor of the wheat D genome Aegilops tauschii.</title>
        <authorList>
            <person name="Luo M.C."/>
            <person name="Gu Y.Q."/>
            <person name="Puiu D."/>
            <person name="Wang H."/>
            <person name="Twardziok S.O."/>
            <person name="Deal K.R."/>
            <person name="Huo N."/>
            <person name="Zhu T."/>
            <person name="Wang L."/>
            <person name="Wang Y."/>
            <person name="McGuire P.E."/>
            <person name="Liu S."/>
            <person name="Long H."/>
            <person name="Ramasamy R.K."/>
            <person name="Rodriguez J.C."/>
            <person name="Van S.L."/>
            <person name="Yuan L."/>
            <person name="Wang Z."/>
            <person name="Xia Z."/>
            <person name="Xiao L."/>
            <person name="Anderson O.D."/>
            <person name="Ouyang S."/>
            <person name="Liang Y."/>
            <person name="Zimin A.V."/>
            <person name="Pertea G."/>
            <person name="Qi P."/>
            <person name="Bennetzen J.L."/>
            <person name="Dai X."/>
            <person name="Dawson M.W."/>
            <person name="Muller H.G."/>
            <person name="Kugler K."/>
            <person name="Rivarola-Duarte L."/>
            <person name="Spannagl M."/>
            <person name="Mayer K.F.X."/>
            <person name="Lu F.H."/>
            <person name="Bevan M.W."/>
            <person name="Leroy P."/>
            <person name="Li P."/>
            <person name="You F.M."/>
            <person name="Sun Q."/>
            <person name="Liu Z."/>
            <person name="Lyons E."/>
            <person name="Wicker T."/>
            <person name="Salzberg S.L."/>
            <person name="Devos K.M."/>
            <person name="Dvorak J."/>
        </authorList>
    </citation>
    <scope>NUCLEOTIDE SEQUENCE [LARGE SCALE GENOMIC DNA]</scope>
    <source>
        <strain evidence="2">cv. AL8/78</strain>
    </source>
</reference>
<reference evidence="3" key="1">
    <citation type="journal article" date="2014" name="Science">
        <title>Ancient hybridizations among the ancestral genomes of bread wheat.</title>
        <authorList>
            <consortium name="International Wheat Genome Sequencing Consortium,"/>
            <person name="Marcussen T."/>
            <person name="Sandve S.R."/>
            <person name="Heier L."/>
            <person name="Spannagl M."/>
            <person name="Pfeifer M."/>
            <person name="Jakobsen K.S."/>
            <person name="Wulff B.B."/>
            <person name="Steuernagel B."/>
            <person name="Mayer K.F."/>
            <person name="Olsen O.A."/>
        </authorList>
    </citation>
    <scope>NUCLEOTIDE SEQUENCE [LARGE SCALE GENOMIC DNA]</scope>
    <source>
        <strain evidence="3">cv. AL8/78</strain>
    </source>
</reference>
<reference evidence="2" key="5">
    <citation type="journal article" date="2021" name="G3 (Bethesda)">
        <title>Aegilops tauschii genome assembly Aet v5.0 features greater sequence contiguity and improved annotation.</title>
        <authorList>
            <person name="Wang L."/>
            <person name="Zhu T."/>
            <person name="Rodriguez J.C."/>
            <person name="Deal K.R."/>
            <person name="Dubcovsky J."/>
            <person name="McGuire P.E."/>
            <person name="Lux T."/>
            <person name="Spannagl M."/>
            <person name="Mayer K.F.X."/>
            <person name="Baldrich P."/>
            <person name="Meyers B.C."/>
            <person name="Huo N."/>
            <person name="Gu Y.Q."/>
            <person name="Zhou H."/>
            <person name="Devos K.M."/>
            <person name="Bennetzen J.L."/>
            <person name="Unver T."/>
            <person name="Budak H."/>
            <person name="Gulick P.J."/>
            <person name="Galiba G."/>
            <person name="Kalapos B."/>
            <person name="Nelson D.R."/>
            <person name="Li P."/>
            <person name="You F.M."/>
            <person name="Luo M.C."/>
            <person name="Dvorak J."/>
        </authorList>
    </citation>
    <scope>NUCLEOTIDE SEQUENCE [LARGE SCALE GENOMIC DNA]</scope>
    <source>
        <strain evidence="2">cv. AL8/78</strain>
    </source>
</reference>
<proteinExistence type="predicted"/>
<feature type="region of interest" description="Disordered" evidence="1">
    <location>
        <begin position="90"/>
        <end position="120"/>
    </location>
</feature>
<accession>A0A453KRT4</accession>
<evidence type="ECO:0000256" key="1">
    <source>
        <dbReference type="SAM" id="MobiDB-lite"/>
    </source>
</evidence>
<name>A0A453KRT4_AEGTS</name>
<sequence>PFTRFLCARSPTSQIRSLLPHSAPRPPAARRIARPVARTMMPPTPLAAMLILPSAPSLRPRLGLGPSSSRARGVALRALPGRLELWHPRLAAVESGPPSSQSSAPPPQLSSELLGGMSGS</sequence>
<dbReference type="EnsemblPlants" id="AET5Gv20495600.1">
    <property type="protein sequence ID" value="AET5Gv20495600.1"/>
    <property type="gene ID" value="AET5Gv20495600"/>
</dbReference>
<organism evidence="2 3">
    <name type="scientific">Aegilops tauschii subsp. strangulata</name>
    <name type="common">Goatgrass</name>
    <dbReference type="NCBI Taxonomy" id="200361"/>
    <lineage>
        <taxon>Eukaryota</taxon>
        <taxon>Viridiplantae</taxon>
        <taxon>Streptophyta</taxon>
        <taxon>Embryophyta</taxon>
        <taxon>Tracheophyta</taxon>
        <taxon>Spermatophyta</taxon>
        <taxon>Magnoliopsida</taxon>
        <taxon>Liliopsida</taxon>
        <taxon>Poales</taxon>
        <taxon>Poaceae</taxon>
        <taxon>BOP clade</taxon>
        <taxon>Pooideae</taxon>
        <taxon>Triticodae</taxon>
        <taxon>Triticeae</taxon>
        <taxon>Triticinae</taxon>
        <taxon>Aegilops</taxon>
    </lineage>
</organism>
<feature type="compositionally biased region" description="Low complexity" evidence="1">
    <location>
        <begin position="95"/>
        <end position="120"/>
    </location>
</feature>
<protein>
    <submittedName>
        <fullName evidence="2">Uncharacterized protein</fullName>
    </submittedName>
</protein>
<dbReference type="AlphaFoldDB" id="A0A453KRT4"/>
<reference evidence="2" key="4">
    <citation type="submission" date="2019-03" db="UniProtKB">
        <authorList>
            <consortium name="EnsemblPlants"/>
        </authorList>
    </citation>
    <scope>IDENTIFICATION</scope>
</reference>
<evidence type="ECO:0000313" key="3">
    <source>
        <dbReference type="Proteomes" id="UP000015105"/>
    </source>
</evidence>